<dbReference type="EMBL" id="JAIWYP010000005">
    <property type="protein sequence ID" value="KAH3819468.1"/>
    <property type="molecule type" value="Genomic_DNA"/>
</dbReference>
<keyword evidence="1" id="KW-0540">Nuclease</keyword>
<evidence type="ECO:0000313" key="5">
    <source>
        <dbReference type="Proteomes" id="UP000828390"/>
    </source>
</evidence>
<evidence type="ECO:0000256" key="2">
    <source>
        <dbReference type="ARBA" id="ARBA00022801"/>
    </source>
</evidence>
<dbReference type="Proteomes" id="UP000828390">
    <property type="component" value="Unassembled WGS sequence"/>
</dbReference>
<comment type="caution">
    <text evidence="4">The sequence shown here is derived from an EMBL/GenBank/DDBJ whole genome shotgun (WGS) entry which is preliminary data.</text>
</comment>
<reference evidence="4" key="1">
    <citation type="journal article" date="2019" name="bioRxiv">
        <title>The Genome of the Zebra Mussel, Dreissena polymorpha: A Resource for Invasive Species Research.</title>
        <authorList>
            <person name="McCartney M.A."/>
            <person name="Auch B."/>
            <person name="Kono T."/>
            <person name="Mallez S."/>
            <person name="Zhang Y."/>
            <person name="Obille A."/>
            <person name="Becker A."/>
            <person name="Abrahante J.E."/>
            <person name="Garbe J."/>
            <person name="Badalamenti J.P."/>
            <person name="Herman A."/>
            <person name="Mangelson H."/>
            <person name="Liachko I."/>
            <person name="Sullivan S."/>
            <person name="Sone E.D."/>
            <person name="Koren S."/>
            <person name="Silverstein K.A.T."/>
            <person name="Beckman K.B."/>
            <person name="Gohl D.M."/>
        </authorList>
    </citation>
    <scope>NUCLEOTIDE SEQUENCE</scope>
    <source>
        <strain evidence="4">Duluth1</strain>
        <tissue evidence="4">Whole animal</tissue>
    </source>
</reference>
<dbReference type="SUPFAM" id="SSF56281">
    <property type="entry name" value="Metallo-hydrolase/oxidoreductase"/>
    <property type="match status" value="1"/>
</dbReference>
<keyword evidence="5" id="KW-1185">Reference proteome</keyword>
<dbReference type="GO" id="GO:0036297">
    <property type="term" value="P:interstrand cross-link repair"/>
    <property type="evidence" value="ECO:0007669"/>
    <property type="project" value="TreeGrafter"/>
</dbReference>
<proteinExistence type="predicted"/>
<keyword evidence="2" id="KW-0378">Hydrolase</keyword>
<accession>A0A9D4JSW2</accession>
<dbReference type="PANTHER" id="PTHR23240">
    <property type="entry name" value="DNA CROSS-LINK REPAIR PROTEIN PSO2/SNM1-RELATED"/>
    <property type="match status" value="1"/>
</dbReference>
<dbReference type="Gene3D" id="3.60.15.10">
    <property type="entry name" value="Ribonuclease Z/Hydroxyacylglutathione hydrolase-like"/>
    <property type="match status" value="1"/>
</dbReference>
<dbReference type="InterPro" id="IPR036866">
    <property type="entry name" value="RibonucZ/Hydroxyglut_hydro"/>
</dbReference>
<protein>
    <submittedName>
        <fullName evidence="4">Uncharacterized protein</fullName>
    </submittedName>
</protein>
<dbReference type="AlphaFoldDB" id="A0A9D4JSW2"/>
<evidence type="ECO:0000256" key="1">
    <source>
        <dbReference type="ARBA" id="ARBA00022722"/>
    </source>
</evidence>
<dbReference type="GO" id="GO:0003684">
    <property type="term" value="F:damaged DNA binding"/>
    <property type="evidence" value="ECO:0007669"/>
    <property type="project" value="TreeGrafter"/>
</dbReference>
<dbReference type="GO" id="GO:0035312">
    <property type="term" value="F:5'-3' DNA exonuclease activity"/>
    <property type="evidence" value="ECO:0007669"/>
    <property type="project" value="TreeGrafter"/>
</dbReference>
<evidence type="ECO:0000256" key="3">
    <source>
        <dbReference type="ARBA" id="ARBA00022839"/>
    </source>
</evidence>
<evidence type="ECO:0000313" key="4">
    <source>
        <dbReference type="EMBL" id="KAH3819468.1"/>
    </source>
</evidence>
<sequence length="119" mass="13140">MVVTALDANHCPGAVMFLMEGYFGTILHTGDFRFKPEMLTETTLANRSGMITCFICVPLASAQAERRVAICPSGCSSGRVYEVYPYRYFININMATRKVSILAMILSINVLNTPGLKHV</sequence>
<reference evidence="4" key="2">
    <citation type="submission" date="2020-11" db="EMBL/GenBank/DDBJ databases">
        <authorList>
            <person name="McCartney M.A."/>
            <person name="Auch B."/>
            <person name="Kono T."/>
            <person name="Mallez S."/>
            <person name="Becker A."/>
            <person name="Gohl D.M."/>
            <person name="Silverstein K.A.T."/>
            <person name="Koren S."/>
            <person name="Bechman K.B."/>
            <person name="Herman A."/>
            <person name="Abrahante J.E."/>
            <person name="Garbe J."/>
        </authorList>
    </citation>
    <scope>NUCLEOTIDE SEQUENCE</scope>
    <source>
        <strain evidence="4">Duluth1</strain>
        <tissue evidence="4">Whole animal</tissue>
    </source>
</reference>
<keyword evidence="3" id="KW-0269">Exonuclease</keyword>
<dbReference type="PANTHER" id="PTHR23240:SF8">
    <property type="entry name" value="PROTEIN ARTEMIS"/>
    <property type="match status" value="1"/>
</dbReference>
<dbReference type="GO" id="GO:0006303">
    <property type="term" value="P:double-strand break repair via nonhomologous end joining"/>
    <property type="evidence" value="ECO:0007669"/>
    <property type="project" value="TreeGrafter"/>
</dbReference>
<gene>
    <name evidence="4" type="ORF">DPMN_121205</name>
</gene>
<organism evidence="4 5">
    <name type="scientific">Dreissena polymorpha</name>
    <name type="common">Zebra mussel</name>
    <name type="synonym">Mytilus polymorpha</name>
    <dbReference type="NCBI Taxonomy" id="45954"/>
    <lineage>
        <taxon>Eukaryota</taxon>
        <taxon>Metazoa</taxon>
        <taxon>Spiralia</taxon>
        <taxon>Lophotrochozoa</taxon>
        <taxon>Mollusca</taxon>
        <taxon>Bivalvia</taxon>
        <taxon>Autobranchia</taxon>
        <taxon>Heteroconchia</taxon>
        <taxon>Euheterodonta</taxon>
        <taxon>Imparidentia</taxon>
        <taxon>Neoheterodontei</taxon>
        <taxon>Myida</taxon>
        <taxon>Dreissenoidea</taxon>
        <taxon>Dreissenidae</taxon>
        <taxon>Dreissena</taxon>
    </lineage>
</organism>
<name>A0A9D4JSW2_DREPO</name>